<dbReference type="Proteomes" id="UP000095282">
    <property type="component" value="Unplaced"/>
</dbReference>
<dbReference type="PANTHER" id="PTHR31578">
    <property type="entry name" value="PROTEIN CBG21223-RELATED"/>
    <property type="match status" value="1"/>
</dbReference>
<keyword evidence="1" id="KW-1133">Transmembrane helix</keyword>
<evidence type="ECO:0000256" key="1">
    <source>
        <dbReference type="SAM" id="Phobius"/>
    </source>
</evidence>
<feature type="transmembrane region" description="Helical" evidence="1">
    <location>
        <begin position="139"/>
        <end position="159"/>
    </location>
</feature>
<dbReference type="STRING" id="1561998.A0A1I7URB8"/>
<dbReference type="InterPro" id="IPR021010">
    <property type="entry name" value="Cytosolic_motility_protein"/>
</dbReference>
<dbReference type="AlphaFoldDB" id="A0A1I7URB8"/>
<dbReference type="Pfam" id="PF12150">
    <property type="entry name" value="MFP2b"/>
    <property type="match status" value="2"/>
</dbReference>
<name>A0A1I7URB8_9PELO</name>
<feature type="transmembrane region" description="Helical" evidence="1">
    <location>
        <begin position="165"/>
        <end position="182"/>
    </location>
</feature>
<keyword evidence="1" id="KW-0812">Transmembrane</keyword>
<protein>
    <submittedName>
        <fullName evidence="3">DUF3421 domain-containing protein</fullName>
    </submittedName>
</protein>
<evidence type="ECO:0000313" key="3">
    <source>
        <dbReference type="WBParaSite" id="Csp11.Scaffold630.g18567.t1"/>
    </source>
</evidence>
<feature type="transmembrane region" description="Helical" evidence="1">
    <location>
        <begin position="31"/>
        <end position="51"/>
    </location>
</feature>
<keyword evidence="2" id="KW-1185">Reference proteome</keyword>
<accession>A0A1I7URB8</accession>
<reference evidence="3" key="1">
    <citation type="submission" date="2016-11" db="UniProtKB">
        <authorList>
            <consortium name="WormBaseParasite"/>
        </authorList>
    </citation>
    <scope>IDENTIFICATION</scope>
</reference>
<feature type="transmembrane region" description="Helical" evidence="1">
    <location>
        <begin position="7"/>
        <end position="25"/>
    </location>
</feature>
<dbReference type="WBParaSite" id="Csp11.Scaffold630.g18567.t1">
    <property type="protein sequence ID" value="Csp11.Scaffold630.g18567.t1"/>
    <property type="gene ID" value="Csp11.Scaffold630.g18567"/>
</dbReference>
<organism evidence="2 3">
    <name type="scientific">Caenorhabditis tropicalis</name>
    <dbReference type="NCBI Taxonomy" id="1561998"/>
    <lineage>
        <taxon>Eukaryota</taxon>
        <taxon>Metazoa</taxon>
        <taxon>Ecdysozoa</taxon>
        <taxon>Nematoda</taxon>
        <taxon>Chromadorea</taxon>
        <taxon>Rhabditida</taxon>
        <taxon>Rhabditina</taxon>
        <taxon>Rhabditomorpha</taxon>
        <taxon>Rhabditoidea</taxon>
        <taxon>Rhabditidae</taxon>
        <taxon>Peloderinae</taxon>
        <taxon>Caenorhabditis</taxon>
    </lineage>
</organism>
<sequence>MHWNDIIIFSFFFIFDISLFCPFPEIWTKDLYAVCVSSAFFITLLLFYIQLSIEKVQKQGKISQLEKYQTQVLIGLVVIILTCNIARRILFTRGDDVFNSTRTIPSIALVIHFSAVIYITFIDEALAQCQIIYKNNRSFIKMASLMLSFHILSLYYSTLLQYDSLIKYQVVLCLISITWFWYEWIKYKDRIEKLDDKHQLVRCGDSFPIFWKRKEGNLLGYVDNKTEEAWFSSNGKVIKQLGPQLNDMYIITRNCIGGPPHCECENCPKPPPPPPVPPPGPPPPRVMHDEWIDIREGDPFPTRKLVQALDKSLDTLPGVNPDQYVALWYMQGEPVMGRVWNEGGKVAANFSWFNNEYCKNVGSIQLLVRLGPHVVGYEYGWIPFAEAATFEEGKTWKPVHVNNHKGDISVGVVNLPGGKQILAKVDVRNESYGYGYQGKEVSARGPACASSVTVLCRKALPGYKLDG</sequence>
<dbReference type="PANTHER" id="PTHR31578:SF2">
    <property type="entry name" value="NEMATODE SPECIFIC PEPTIDE FAMILY"/>
    <property type="match status" value="1"/>
</dbReference>
<keyword evidence="1" id="KW-0472">Membrane</keyword>
<feature type="transmembrane region" description="Helical" evidence="1">
    <location>
        <begin position="103"/>
        <end position="127"/>
    </location>
</feature>
<evidence type="ECO:0000313" key="2">
    <source>
        <dbReference type="Proteomes" id="UP000095282"/>
    </source>
</evidence>
<feature type="transmembrane region" description="Helical" evidence="1">
    <location>
        <begin position="72"/>
        <end position="91"/>
    </location>
</feature>
<proteinExistence type="predicted"/>
<dbReference type="SUPFAM" id="SSF141739">
    <property type="entry name" value="MFPT repeat-like"/>
    <property type="match status" value="2"/>
</dbReference>